<feature type="compositionally biased region" description="Polar residues" evidence="1">
    <location>
        <begin position="12"/>
        <end position="21"/>
    </location>
</feature>
<dbReference type="Gramene" id="OE9A070953T1">
    <property type="protein sequence ID" value="OE9A070953C1"/>
    <property type="gene ID" value="OE9A070953"/>
</dbReference>
<keyword evidence="2" id="KW-0812">Transmembrane</keyword>
<keyword evidence="2" id="KW-0472">Membrane</keyword>
<keyword evidence="4" id="KW-1185">Reference proteome</keyword>
<accession>A0A8S0VGC2</accession>
<dbReference type="Proteomes" id="UP000594638">
    <property type="component" value="Unassembled WGS sequence"/>
</dbReference>
<proteinExistence type="predicted"/>
<keyword evidence="2" id="KW-1133">Transmembrane helix</keyword>
<sequence>MGPEDKSDSKSDGTQYNNKPNNKSEDAAETGGAEGGVWVLVVILLVVRVILVTVVPGGWRRGCIRVTRAGQSWIGADGVTVGKGIMGRGGIAYDRSIRVFHSRRL</sequence>
<feature type="transmembrane region" description="Helical" evidence="2">
    <location>
        <begin position="37"/>
        <end position="59"/>
    </location>
</feature>
<comment type="caution">
    <text evidence="3">The sequence shown here is derived from an EMBL/GenBank/DDBJ whole genome shotgun (WGS) entry which is preliminary data.</text>
</comment>
<evidence type="ECO:0000313" key="4">
    <source>
        <dbReference type="Proteomes" id="UP000594638"/>
    </source>
</evidence>
<protein>
    <submittedName>
        <fullName evidence="3">Uncharacterized protein</fullName>
    </submittedName>
</protein>
<evidence type="ECO:0000313" key="3">
    <source>
        <dbReference type="EMBL" id="CAA3028712.1"/>
    </source>
</evidence>
<dbReference type="EMBL" id="CACTIH010009266">
    <property type="protein sequence ID" value="CAA3028712.1"/>
    <property type="molecule type" value="Genomic_DNA"/>
</dbReference>
<evidence type="ECO:0000256" key="2">
    <source>
        <dbReference type="SAM" id="Phobius"/>
    </source>
</evidence>
<feature type="compositionally biased region" description="Basic and acidic residues" evidence="1">
    <location>
        <begin position="1"/>
        <end position="11"/>
    </location>
</feature>
<reference evidence="3 4" key="1">
    <citation type="submission" date="2019-12" db="EMBL/GenBank/DDBJ databases">
        <authorList>
            <person name="Alioto T."/>
            <person name="Alioto T."/>
            <person name="Gomez Garrido J."/>
        </authorList>
    </citation>
    <scope>NUCLEOTIDE SEQUENCE [LARGE SCALE GENOMIC DNA]</scope>
</reference>
<name>A0A8S0VGC2_OLEEU</name>
<dbReference type="AlphaFoldDB" id="A0A8S0VGC2"/>
<feature type="region of interest" description="Disordered" evidence="1">
    <location>
        <begin position="1"/>
        <end position="30"/>
    </location>
</feature>
<organism evidence="3 4">
    <name type="scientific">Olea europaea subsp. europaea</name>
    <dbReference type="NCBI Taxonomy" id="158383"/>
    <lineage>
        <taxon>Eukaryota</taxon>
        <taxon>Viridiplantae</taxon>
        <taxon>Streptophyta</taxon>
        <taxon>Embryophyta</taxon>
        <taxon>Tracheophyta</taxon>
        <taxon>Spermatophyta</taxon>
        <taxon>Magnoliopsida</taxon>
        <taxon>eudicotyledons</taxon>
        <taxon>Gunneridae</taxon>
        <taxon>Pentapetalae</taxon>
        <taxon>asterids</taxon>
        <taxon>lamiids</taxon>
        <taxon>Lamiales</taxon>
        <taxon>Oleaceae</taxon>
        <taxon>Oleeae</taxon>
        <taxon>Olea</taxon>
    </lineage>
</organism>
<gene>
    <name evidence="3" type="ORF">OLEA9_A070953</name>
</gene>
<evidence type="ECO:0000256" key="1">
    <source>
        <dbReference type="SAM" id="MobiDB-lite"/>
    </source>
</evidence>